<evidence type="ECO:0000313" key="2">
    <source>
        <dbReference type="Proteomes" id="UP000232722"/>
    </source>
</evidence>
<name>A0A2N0Q529_9GLOM</name>
<gene>
    <name evidence="1" type="ORF">RhiirA5_409701</name>
</gene>
<protein>
    <submittedName>
        <fullName evidence="1">Uncharacterized protein</fullName>
    </submittedName>
</protein>
<dbReference type="EMBL" id="LLXJ01000148">
    <property type="protein sequence ID" value="PKC14183.1"/>
    <property type="molecule type" value="Genomic_DNA"/>
</dbReference>
<dbReference type="Proteomes" id="UP000232722">
    <property type="component" value="Unassembled WGS sequence"/>
</dbReference>
<proteinExistence type="predicted"/>
<dbReference type="AlphaFoldDB" id="A0A2N0Q529"/>
<reference evidence="1 2" key="1">
    <citation type="submission" date="2016-04" db="EMBL/GenBank/DDBJ databases">
        <title>Genome analyses suggest a sexual origin of heterokaryosis in a supposedly ancient asexual fungus.</title>
        <authorList>
            <person name="Ropars J."/>
            <person name="Sedzielewska K."/>
            <person name="Noel J."/>
            <person name="Charron P."/>
            <person name="Farinelli L."/>
            <person name="Marton T."/>
            <person name="Kruger M."/>
            <person name="Pelin A."/>
            <person name="Brachmann A."/>
            <person name="Corradi N."/>
        </authorList>
    </citation>
    <scope>NUCLEOTIDE SEQUENCE [LARGE SCALE GENOMIC DNA]</scope>
    <source>
        <strain evidence="1 2">A5</strain>
    </source>
</reference>
<reference evidence="1 2" key="2">
    <citation type="submission" date="2017-09" db="EMBL/GenBank/DDBJ databases">
        <title>Extensive intraspecific genome diversity in a model arbuscular mycorrhizal fungus.</title>
        <authorList>
            <person name="Chen E.C."/>
            <person name="Morin E."/>
            <person name="Beaudet D."/>
            <person name="Noel J."/>
            <person name="Ndikumana S."/>
            <person name="Charron P."/>
            <person name="St-Onge C."/>
            <person name="Giorgi J."/>
            <person name="Grigoriev I.V."/>
            <person name="Roux C."/>
            <person name="Martin F.M."/>
            <person name="Corradi N."/>
        </authorList>
    </citation>
    <scope>NUCLEOTIDE SEQUENCE [LARGE SCALE GENOMIC DNA]</scope>
    <source>
        <strain evidence="1 2">A5</strain>
    </source>
</reference>
<organism evidence="1 2">
    <name type="scientific">Rhizophagus irregularis</name>
    <dbReference type="NCBI Taxonomy" id="588596"/>
    <lineage>
        <taxon>Eukaryota</taxon>
        <taxon>Fungi</taxon>
        <taxon>Fungi incertae sedis</taxon>
        <taxon>Mucoromycota</taxon>
        <taxon>Glomeromycotina</taxon>
        <taxon>Glomeromycetes</taxon>
        <taxon>Glomerales</taxon>
        <taxon>Glomeraceae</taxon>
        <taxon>Rhizophagus</taxon>
    </lineage>
</organism>
<sequence length="86" mass="9898">MTTILSLKSELVKWPIGELRKIVHLGLNNIGGFNNIIGIDDIHIILKTAPFEQPEIYWNKTQFNITYSLHPIAFGRFKNKFSSLKN</sequence>
<evidence type="ECO:0000313" key="1">
    <source>
        <dbReference type="EMBL" id="PKC14183.1"/>
    </source>
</evidence>
<accession>A0A2N0Q529</accession>
<comment type="caution">
    <text evidence="1">The sequence shown here is derived from an EMBL/GenBank/DDBJ whole genome shotgun (WGS) entry which is preliminary data.</text>
</comment>